<dbReference type="EMBL" id="FMXM01000017">
    <property type="protein sequence ID" value="SDA92718.1"/>
    <property type="molecule type" value="Genomic_DNA"/>
</dbReference>
<keyword evidence="3 5" id="KW-1133">Transmembrane helix</keyword>
<feature type="domain" description="DUF202" evidence="6">
    <location>
        <begin position="26"/>
        <end position="99"/>
    </location>
</feature>
<dbReference type="Pfam" id="PF02656">
    <property type="entry name" value="DUF202"/>
    <property type="match status" value="1"/>
</dbReference>
<sequence length="146" mass="16735">MTDQAAIENKRFLVRRTSDSHFSWIRTRLSVERTFLACLRTATSLIGFGFTIVQFFERFADMKGVSPPAFPEAPRYLGLALILGGVMLLCISLWQFRAINRYLWSADFRLLAGSRDTHYWPISSFIAIMLLAIGILTFFSILFRLA</sequence>
<evidence type="ECO:0000259" key="6">
    <source>
        <dbReference type="Pfam" id="PF02656"/>
    </source>
</evidence>
<evidence type="ECO:0000256" key="4">
    <source>
        <dbReference type="ARBA" id="ARBA00023136"/>
    </source>
</evidence>
<dbReference type="Proteomes" id="UP000198588">
    <property type="component" value="Unassembled WGS sequence"/>
</dbReference>
<feature type="transmembrane region" description="Helical" evidence="5">
    <location>
        <begin position="76"/>
        <end position="96"/>
    </location>
</feature>
<accession>A0A1G5ZCP0</accession>
<keyword evidence="2 5" id="KW-0812">Transmembrane</keyword>
<name>A0A1G5ZCP0_9HYPH</name>
<proteinExistence type="predicted"/>
<dbReference type="InterPro" id="IPR003807">
    <property type="entry name" value="DUF202"/>
</dbReference>
<evidence type="ECO:0000256" key="5">
    <source>
        <dbReference type="SAM" id="Phobius"/>
    </source>
</evidence>
<dbReference type="OrthoDB" id="582337at2"/>
<organism evidence="7 8">
    <name type="scientific">Mesorhizobium qingshengii</name>
    <dbReference type="NCBI Taxonomy" id="1165689"/>
    <lineage>
        <taxon>Bacteria</taxon>
        <taxon>Pseudomonadati</taxon>
        <taxon>Pseudomonadota</taxon>
        <taxon>Alphaproteobacteria</taxon>
        <taxon>Hyphomicrobiales</taxon>
        <taxon>Phyllobacteriaceae</taxon>
        <taxon>Mesorhizobium</taxon>
    </lineage>
</organism>
<dbReference type="AlphaFoldDB" id="A0A1G5ZCP0"/>
<dbReference type="GO" id="GO:0012505">
    <property type="term" value="C:endomembrane system"/>
    <property type="evidence" value="ECO:0007669"/>
    <property type="project" value="UniProtKB-SubCell"/>
</dbReference>
<gene>
    <name evidence="7" type="ORF">SAMN02927914_04807</name>
</gene>
<protein>
    <submittedName>
        <fullName evidence="7">Putative membrane protein</fullName>
    </submittedName>
</protein>
<evidence type="ECO:0000313" key="7">
    <source>
        <dbReference type="EMBL" id="SDA92718.1"/>
    </source>
</evidence>
<evidence type="ECO:0000313" key="8">
    <source>
        <dbReference type="Proteomes" id="UP000198588"/>
    </source>
</evidence>
<feature type="transmembrane region" description="Helical" evidence="5">
    <location>
        <begin position="35"/>
        <end position="56"/>
    </location>
</feature>
<comment type="subcellular location">
    <subcellularLocation>
        <location evidence="1">Endomembrane system</location>
        <topology evidence="1">Multi-pass membrane protein</topology>
    </subcellularLocation>
</comment>
<feature type="transmembrane region" description="Helical" evidence="5">
    <location>
        <begin position="117"/>
        <end position="143"/>
    </location>
</feature>
<evidence type="ECO:0000256" key="3">
    <source>
        <dbReference type="ARBA" id="ARBA00022989"/>
    </source>
</evidence>
<evidence type="ECO:0000256" key="1">
    <source>
        <dbReference type="ARBA" id="ARBA00004127"/>
    </source>
</evidence>
<keyword evidence="4 5" id="KW-0472">Membrane</keyword>
<evidence type="ECO:0000256" key="2">
    <source>
        <dbReference type="ARBA" id="ARBA00022692"/>
    </source>
</evidence>
<dbReference type="STRING" id="1165689.SAMN02927914_04807"/>
<reference evidence="7 8" key="1">
    <citation type="submission" date="2016-10" db="EMBL/GenBank/DDBJ databases">
        <authorList>
            <person name="de Groot N.N."/>
        </authorList>
    </citation>
    <scope>NUCLEOTIDE SEQUENCE [LARGE SCALE GENOMIC DNA]</scope>
    <source>
        <strain evidence="7 8">CGMCC 1.12097</strain>
    </source>
</reference>